<dbReference type="Pfam" id="PF21895">
    <property type="entry name" value="MTHFR_C"/>
    <property type="match status" value="1"/>
</dbReference>
<dbReference type="CDD" id="cd00537">
    <property type="entry name" value="MTHFR"/>
    <property type="match status" value="1"/>
</dbReference>
<keyword evidence="12" id="KW-1185">Reference proteome</keyword>
<accession>A0AA43TNS8</accession>
<dbReference type="FunFam" id="3.20.20.220:FF:000002">
    <property type="entry name" value="Methylenetetrahydrofolate reductase"/>
    <property type="match status" value="1"/>
</dbReference>
<feature type="compositionally biased region" description="Low complexity" evidence="9">
    <location>
        <begin position="348"/>
        <end position="359"/>
    </location>
</feature>
<dbReference type="GO" id="GO:0005829">
    <property type="term" value="C:cytosol"/>
    <property type="evidence" value="ECO:0007669"/>
    <property type="project" value="TreeGrafter"/>
</dbReference>
<evidence type="ECO:0000256" key="4">
    <source>
        <dbReference type="ARBA" id="ARBA00022630"/>
    </source>
</evidence>
<comment type="caution">
    <text evidence="11">The sequence shown here is derived from an EMBL/GenBank/DDBJ whole genome shotgun (WGS) entry which is preliminary data.</text>
</comment>
<gene>
    <name evidence="11" type="primary">MET12</name>
    <name evidence="11" type="ORF">OHK93_003950</name>
</gene>
<dbReference type="InterPro" id="IPR004621">
    <property type="entry name" value="Fadh2_euk"/>
</dbReference>
<dbReference type="InterPro" id="IPR053806">
    <property type="entry name" value="MTHFR_C"/>
</dbReference>
<dbReference type="Proteomes" id="UP001161017">
    <property type="component" value="Unassembled WGS sequence"/>
</dbReference>
<keyword evidence="4" id="KW-0285">Flavoprotein</keyword>
<evidence type="ECO:0000313" key="12">
    <source>
        <dbReference type="Proteomes" id="UP001161017"/>
    </source>
</evidence>
<evidence type="ECO:0000256" key="5">
    <source>
        <dbReference type="ARBA" id="ARBA00022827"/>
    </source>
</evidence>
<dbReference type="PANTHER" id="PTHR45754:SF1">
    <property type="entry name" value="METHYLENETETRAHYDROFOLATE REDUCTASE 1"/>
    <property type="match status" value="1"/>
</dbReference>
<dbReference type="SUPFAM" id="SSF51730">
    <property type="entry name" value="FAD-linked oxidoreductase"/>
    <property type="match status" value="1"/>
</dbReference>
<dbReference type="EMBL" id="JAPUFD010000002">
    <property type="protein sequence ID" value="MDI1485761.1"/>
    <property type="molecule type" value="Genomic_DNA"/>
</dbReference>
<proteinExistence type="inferred from homology"/>
<evidence type="ECO:0000256" key="1">
    <source>
        <dbReference type="ARBA" id="ARBA00001974"/>
    </source>
</evidence>
<dbReference type="NCBIfam" id="TIGR00677">
    <property type="entry name" value="fadh2_euk"/>
    <property type="match status" value="1"/>
</dbReference>
<evidence type="ECO:0000259" key="10">
    <source>
        <dbReference type="Pfam" id="PF21895"/>
    </source>
</evidence>
<reference evidence="11" key="1">
    <citation type="journal article" date="2023" name="Genome Biol. Evol.">
        <title>First Whole Genome Sequence and Flow Cytometry Genome Size Data for the Lichen-Forming Fungus Ramalina farinacea (Ascomycota).</title>
        <authorList>
            <person name="Llewellyn T."/>
            <person name="Mian S."/>
            <person name="Hill R."/>
            <person name="Leitch I.J."/>
            <person name="Gaya E."/>
        </authorList>
    </citation>
    <scope>NUCLEOTIDE SEQUENCE</scope>
    <source>
        <strain evidence="11">LIQ254RAFAR</strain>
    </source>
</reference>
<feature type="region of interest" description="Disordered" evidence="9">
    <location>
        <begin position="348"/>
        <end position="374"/>
    </location>
</feature>
<dbReference type="InterPro" id="IPR003171">
    <property type="entry name" value="Mehydrof_redctse-like"/>
</dbReference>
<dbReference type="Pfam" id="PF02219">
    <property type="entry name" value="MTHFR"/>
    <property type="match status" value="1"/>
</dbReference>
<protein>
    <submittedName>
        <fullName evidence="11">Methylenetetrahydrofolate reductase 1</fullName>
        <ecNumber evidence="11">1.5.1.20</ecNumber>
    </submittedName>
</protein>
<dbReference type="AlphaFoldDB" id="A0AA43TNS8"/>
<comment type="pathway">
    <text evidence="2 8">One-carbon metabolism; tetrahydrofolate interconversion.</text>
</comment>
<keyword evidence="7 11" id="KW-0560">Oxidoreductase</keyword>
<evidence type="ECO:0000256" key="9">
    <source>
        <dbReference type="SAM" id="MobiDB-lite"/>
    </source>
</evidence>
<dbReference type="InterPro" id="IPR029041">
    <property type="entry name" value="FAD-linked_oxidoreductase-like"/>
</dbReference>
<keyword evidence="6" id="KW-0521">NADP</keyword>
<evidence type="ECO:0000313" key="11">
    <source>
        <dbReference type="EMBL" id="MDI1485761.1"/>
    </source>
</evidence>
<comment type="cofactor">
    <cofactor evidence="1">
        <name>FAD</name>
        <dbReference type="ChEBI" id="CHEBI:57692"/>
    </cofactor>
</comment>
<comment type="similarity">
    <text evidence="3">Belongs to the methylenetetrahydrofolate reductase family.</text>
</comment>
<dbReference type="GO" id="GO:0035999">
    <property type="term" value="P:tetrahydrofolate interconversion"/>
    <property type="evidence" value="ECO:0007669"/>
    <property type="project" value="TreeGrafter"/>
</dbReference>
<organism evidence="11 12">
    <name type="scientific">Ramalina farinacea</name>
    <dbReference type="NCBI Taxonomy" id="258253"/>
    <lineage>
        <taxon>Eukaryota</taxon>
        <taxon>Fungi</taxon>
        <taxon>Dikarya</taxon>
        <taxon>Ascomycota</taxon>
        <taxon>Pezizomycotina</taxon>
        <taxon>Lecanoromycetes</taxon>
        <taxon>OSLEUM clade</taxon>
        <taxon>Lecanoromycetidae</taxon>
        <taxon>Lecanorales</taxon>
        <taxon>Lecanorineae</taxon>
        <taxon>Ramalinaceae</taxon>
        <taxon>Ramalina</taxon>
    </lineage>
</organism>
<evidence type="ECO:0000256" key="3">
    <source>
        <dbReference type="ARBA" id="ARBA00006743"/>
    </source>
</evidence>
<evidence type="ECO:0000256" key="2">
    <source>
        <dbReference type="ARBA" id="ARBA00004777"/>
    </source>
</evidence>
<name>A0AA43TNS8_9LECA</name>
<dbReference type="GO" id="GO:0071949">
    <property type="term" value="F:FAD binding"/>
    <property type="evidence" value="ECO:0007669"/>
    <property type="project" value="TreeGrafter"/>
</dbReference>
<evidence type="ECO:0000256" key="8">
    <source>
        <dbReference type="RuleBase" id="RU004254"/>
    </source>
</evidence>
<dbReference type="Gene3D" id="3.20.20.220">
    <property type="match status" value="1"/>
</dbReference>
<dbReference type="GO" id="GO:0009086">
    <property type="term" value="P:methionine biosynthetic process"/>
    <property type="evidence" value="ECO:0007669"/>
    <property type="project" value="TreeGrafter"/>
</dbReference>
<dbReference type="GO" id="GO:0004489">
    <property type="term" value="F:methylenetetrahydrofolate reductase [NAD(P)H] activity"/>
    <property type="evidence" value="ECO:0007669"/>
    <property type="project" value="UniProtKB-EC"/>
</dbReference>
<keyword evidence="5" id="KW-0274">FAD</keyword>
<evidence type="ECO:0000256" key="7">
    <source>
        <dbReference type="ARBA" id="ARBA00023002"/>
    </source>
</evidence>
<sequence length="660" mass="73131">MQKLTDKVAALPNDSTYFSLEFFPPKTQIGFSNLQTRLERMSSVLRPLFVTVTWGAGGCTSSRSLELAEICQRQLGLTTCLHLTCTNMKRRLVDQALEEAKVLGVRNILALRGDAPRTEEYREENGAEDEEDSNEEFTWAIDLVRYIRRKHGDYFCIGVAGYPEGHSDQSHALDQDLVKDIPHLIDKTKAGADFIMTQLFYDTDAYLKFEKLLRGHESGVFKSMPIIPGLMPIQNYTTLQRTAKLSHAKLPPQLLERLHPVRGDDEAVKGVGVDAVSEIVETIKEAKSPVPRGFHFFTLNLEKVVTEILDRCQLVQPEIADESALSDSPPVVNGINGMEALRSRTVSTSSTSAAAQLTTNSHRSSSPGRAGAPLANLNGNPLSWEATWDDYPNGRFGDARSPAFNPPLSYSPTSLTAPPDQAVSLWGTPTSTAEITSLFSSHLTSNHPPRLPWSESATLSPETALIKPELTHLTNLNSFWTIASQPAVDGLPSDHSIHGWGPPGGFVFQKAFVEFFVPRDIFTTSLHAHLSRLHAKGEVSYYATNSAAEFSSSEPPDAVHAVTWGSFKGKEIATATMVEEVSFKAWGEEAFAIWSEWGRCVGEVARRYRVGSEEKERLRRCREFLQRMRKETVLVNVIGHQYREAGRLWDVLMEGGSEAG</sequence>
<dbReference type="PANTHER" id="PTHR45754">
    <property type="entry name" value="METHYLENETETRAHYDROFOLATE REDUCTASE"/>
    <property type="match status" value="1"/>
</dbReference>
<dbReference type="EC" id="1.5.1.20" evidence="11"/>
<evidence type="ECO:0000256" key="6">
    <source>
        <dbReference type="ARBA" id="ARBA00022857"/>
    </source>
</evidence>
<feature type="domain" description="MTHFR SAM-binding regulatory" evidence="10">
    <location>
        <begin position="387"/>
        <end position="652"/>
    </location>
</feature>